<organism evidence="9 10">
    <name type="scientific">Apiospora arundinis</name>
    <dbReference type="NCBI Taxonomy" id="335852"/>
    <lineage>
        <taxon>Eukaryota</taxon>
        <taxon>Fungi</taxon>
        <taxon>Dikarya</taxon>
        <taxon>Ascomycota</taxon>
        <taxon>Pezizomycotina</taxon>
        <taxon>Sordariomycetes</taxon>
        <taxon>Xylariomycetidae</taxon>
        <taxon>Amphisphaeriales</taxon>
        <taxon>Apiosporaceae</taxon>
        <taxon>Apiospora</taxon>
    </lineage>
</organism>
<dbReference type="Proteomes" id="UP001390339">
    <property type="component" value="Unassembled WGS sequence"/>
</dbReference>
<reference evidence="9 10" key="1">
    <citation type="journal article" date="2024" name="IMA Fungus">
        <title>Apiospora arundinis, a panoply of carbohydrate-active enzymes and secondary metabolites.</title>
        <authorList>
            <person name="Sorensen T."/>
            <person name="Petersen C."/>
            <person name="Muurmann A.T."/>
            <person name="Christiansen J.V."/>
            <person name="Brundto M.L."/>
            <person name="Overgaard C.K."/>
            <person name="Boysen A.T."/>
            <person name="Wollenberg R.D."/>
            <person name="Larsen T.O."/>
            <person name="Sorensen J.L."/>
            <person name="Nielsen K.L."/>
            <person name="Sondergaard T.E."/>
        </authorList>
    </citation>
    <scope>NUCLEOTIDE SEQUENCE [LARGE SCALE GENOMIC DNA]</scope>
    <source>
        <strain evidence="9 10">AAU 773</strain>
    </source>
</reference>
<evidence type="ECO:0000256" key="4">
    <source>
        <dbReference type="ARBA" id="ARBA00022729"/>
    </source>
</evidence>
<evidence type="ECO:0000256" key="7">
    <source>
        <dbReference type="ARBA" id="ARBA00023157"/>
    </source>
</evidence>
<comment type="caution">
    <text evidence="9">The sequence shown here is derived from an EMBL/GenBank/DDBJ whole genome shotgun (WGS) entry which is preliminary data.</text>
</comment>
<keyword evidence="10" id="KW-1185">Reference proteome</keyword>
<keyword evidence="2" id="KW-0719">Serine esterase</keyword>
<evidence type="ECO:0000256" key="3">
    <source>
        <dbReference type="ARBA" id="ARBA00022723"/>
    </source>
</evidence>
<dbReference type="EC" id="3.1.1.-" evidence="8"/>
<evidence type="ECO:0000256" key="5">
    <source>
        <dbReference type="ARBA" id="ARBA00022801"/>
    </source>
</evidence>
<sequence>MDFLSNSLGFGSGGVPRLATCEPASIPYPTTLAGAEFLAVEAHVVANYSIPTPPGFSSSNQDYPAGTPAQTFCNVTVTHTHPGQNDRINTYIWLPLGGDGDGVPWNGVLQSVGGGAFQTGQWIWSHAGAVSEGYAVVSTDGGHSTENFGDPSTWALASEGNVDLYALQNFASVALRDAGVIGKEVAASFYGKPATRSYHTGCSTGGRQAAMLAQRWPELHDGYLAGAPAIYWDRSLVAALHPHAVMAELGYVPPPCELHEFSRRALGHCDGLDGVEDGVISEPELCAARFDPRTLAGEEFVCRDEGAGGEGDRTLKLTDKGARVAQAVWEGWYETNEDGGERTLVWPGLGHEAAMEGPFNRLTTTCDYEPNPPKCNSKAFEPAMQWYQYFVQRTHQPADAATLTVAGLKRALRTSQQWYASVIGTADADLSDLRASGSKMLLWHGTSDEAVPFAQTRTYYESVAARDPAHVDEYLRFFEAPGVGHCGFGGWGYRPGKLVDALRAWVEEGKAPEVLPAEMMVATPFFHPPPQKSSGNDDDGGVVVDMKRGLCKYPKRAKYDGKGDVAKAESFRCE</sequence>
<proteinExistence type="inferred from homology"/>
<evidence type="ECO:0000256" key="2">
    <source>
        <dbReference type="ARBA" id="ARBA00022487"/>
    </source>
</evidence>
<dbReference type="PANTHER" id="PTHR33938">
    <property type="entry name" value="FERULOYL ESTERASE B-RELATED"/>
    <property type="match status" value="1"/>
</dbReference>
<keyword evidence="5 8" id="KW-0378">Hydrolase</keyword>
<dbReference type="InterPro" id="IPR029058">
    <property type="entry name" value="AB_hydrolase_fold"/>
</dbReference>
<dbReference type="Gene3D" id="3.40.50.1820">
    <property type="entry name" value="alpha/beta hydrolase"/>
    <property type="match status" value="2"/>
</dbReference>
<name>A0ABR2IFV2_9PEZI</name>
<keyword evidence="6" id="KW-0106">Calcium</keyword>
<evidence type="ECO:0000313" key="10">
    <source>
        <dbReference type="Proteomes" id="UP001390339"/>
    </source>
</evidence>
<accession>A0ABR2IFV2</accession>
<keyword evidence="7" id="KW-1015">Disulfide bond</keyword>
<dbReference type="InterPro" id="IPR011118">
    <property type="entry name" value="Tannase/feruloyl_esterase"/>
</dbReference>
<evidence type="ECO:0000256" key="1">
    <source>
        <dbReference type="ARBA" id="ARBA00006249"/>
    </source>
</evidence>
<evidence type="ECO:0000256" key="6">
    <source>
        <dbReference type="ARBA" id="ARBA00022837"/>
    </source>
</evidence>
<keyword evidence="4" id="KW-0732">Signal</keyword>
<evidence type="ECO:0000256" key="8">
    <source>
        <dbReference type="RuleBase" id="RU361238"/>
    </source>
</evidence>
<dbReference type="Pfam" id="PF07519">
    <property type="entry name" value="Tannase"/>
    <property type="match status" value="1"/>
</dbReference>
<protein>
    <recommendedName>
        <fullName evidence="8">Carboxylic ester hydrolase</fullName>
        <ecNumber evidence="8">3.1.1.-</ecNumber>
    </recommendedName>
</protein>
<comment type="similarity">
    <text evidence="1 8">Belongs to the tannase family.</text>
</comment>
<dbReference type="SUPFAM" id="SSF53474">
    <property type="entry name" value="alpha/beta-Hydrolases"/>
    <property type="match status" value="1"/>
</dbReference>
<dbReference type="PANTHER" id="PTHR33938:SF8">
    <property type="entry name" value="CARBOXYLIC ESTER HYDROLASE"/>
    <property type="match status" value="1"/>
</dbReference>
<keyword evidence="3" id="KW-0479">Metal-binding</keyword>
<dbReference type="EMBL" id="JAPCWZ010000005">
    <property type="protein sequence ID" value="KAK8862085.1"/>
    <property type="molecule type" value="Genomic_DNA"/>
</dbReference>
<gene>
    <name evidence="9" type="ORF">PGQ11_008320</name>
</gene>
<evidence type="ECO:0000313" key="9">
    <source>
        <dbReference type="EMBL" id="KAK8862085.1"/>
    </source>
</evidence>